<feature type="region of interest" description="Disordered" evidence="6">
    <location>
        <begin position="71"/>
        <end position="94"/>
    </location>
</feature>
<proteinExistence type="predicted"/>
<evidence type="ECO:0000256" key="1">
    <source>
        <dbReference type="ARBA" id="ARBA00022448"/>
    </source>
</evidence>
<dbReference type="RefSeq" id="WP_305751211.1">
    <property type="nucleotide sequence ID" value="NZ_JAUZEE010000013.1"/>
</dbReference>
<dbReference type="InterPro" id="IPR036280">
    <property type="entry name" value="Multihaem_cyt_sf"/>
</dbReference>
<reference evidence="8 9" key="1">
    <citation type="submission" date="2023-08" db="EMBL/GenBank/DDBJ databases">
        <authorList>
            <person name="Roldan D.M."/>
            <person name="Menes R.J."/>
        </authorList>
    </citation>
    <scope>NUCLEOTIDE SEQUENCE [LARGE SCALE GENOMIC DNA]</scope>
    <source>
        <strain evidence="8 9">CCM 2812</strain>
    </source>
</reference>
<organism evidence="8 9">
    <name type="scientific">Leptothrix discophora</name>
    <dbReference type="NCBI Taxonomy" id="89"/>
    <lineage>
        <taxon>Bacteria</taxon>
        <taxon>Pseudomonadati</taxon>
        <taxon>Pseudomonadota</taxon>
        <taxon>Betaproteobacteria</taxon>
        <taxon>Burkholderiales</taxon>
        <taxon>Sphaerotilaceae</taxon>
        <taxon>Leptothrix</taxon>
    </lineage>
</organism>
<accession>A0ABT9G874</accession>
<dbReference type="EMBL" id="JAUZEE010000013">
    <property type="protein sequence ID" value="MDP4302675.1"/>
    <property type="molecule type" value="Genomic_DNA"/>
</dbReference>
<name>A0ABT9G874_LEPDI</name>
<dbReference type="Gene3D" id="3.90.10.10">
    <property type="entry name" value="Cytochrome C3"/>
    <property type="match status" value="1"/>
</dbReference>
<keyword evidence="3" id="KW-0479">Metal-binding</keyword>
<evidence type="ECO:0000313" key="9">
    <source>
        <dbReference type="Proteomes" id="UP001235760"/>
    </source>
</evidence>
<keyword evidence="1" id="KW-0813">Transport</keyword>
<evidence type="ECO:0000256" key="6">
    <source>
        <dbReference type="SAM" id="MobiDB-lite"/>
    </source>
</evidence>
<keyword evidence="4" id="KW-0249">Electron transport</keyword>
<keyword evidence="5" id="KW-0408">Iron</keyword>
<evidence type="ECO:0000256" key="3">
    <source>
        <dbReference type="ARBA" id="ARBA00022723"/>
    </source>
</evidence>
<dbReference type="InterPro" id="IPR020942">
    <property type="entry name" value="Cyt_c_III_dom"/>
</dbReference>
<sequence>MNRGVAIVHVNWLKVSFHQQLNDHNCMACHTGNNDKQYTCYGCHEHTPANMQAKHLEEGVSESLDNCVRCHRSTSGEDEGKGQRERGKGGRERD</sequence>
<evidence type="ECO:0000259" key="7">
    <source>
        <dbReference type="Pfam" id="PF02085"/>
    </source>
</evidence>
<gene>
    <name evidence="8" type="ORF">Q8X39_18715</name>
</gene>
<keyword evidence="9" id="KW-1185">Reference proteome</keyword>
<evidence type="ECO:0000256" key="2">
    <source>
        <dbReference type="ARBA" id="ARBA00022617"/>
    </source>
</evidence>
<evidence type="ECO:0000256" key="4">
    <source>
        <dbReference type="ARBA" id="ARBA00022982"/>
    </source>
</evidence>
<keyword evidence="2" id="KW-0349">Heme</keyword>
<comment type="caution">
    <text evidence="8">The sequence shown here is derived from an EMBL/GenBank/DDBJ whole genome shotgun (WGS) entry which is preliminary data.</text>
</comment>
<evidence type="ECO:0000313" key="8">
    <source>
        <dbReference type="EMBL" id="MDP4302675.1"/>
    </source>
</evidence>
<dbReference type="Pfam" id="PF02085">
    <property type="entry name" value="Cytochrom_CIII"/>
    <property type="match status" value="1"/>
</dbReference>
<feature type="compositionally biased region" description="Basic and acidic residues" evidence="6">
    <location>
        <begin position="74"/>
        <end position="94"/>
    </location>
</feature>
<evidence type="ECO:0000256" key="5">
    <source>
        <dbReference type="ARBA" id="ARBA00023004"/>
    </source>
</evidence>
<dbReference type="SUPFAM" id="SSF48695">
    <property type="entry name" value="Multiheme cytochromes"/>
    <property type="match status" value="1"/>
</dbReference>
<feature type="domain" description="Class III cytochrome C" evidence="7">
    <location>
        <begin position="17"/>
        <end position="83"/>
    </location>
</feature>
<dbReference type="Proteomes" id="UP001235760">
    <property type="component" value="Unassembled WGS sequence"/>
</dbReference>
<protein>
    <submittedName>
        <fullName evidence="8">Cytochrome c3 family protein</fullName>
    </submittedName>
</protein>